<dbReference type="EMBL" id="BLAH01000038">
    <property type="protein sequence ID" value="GES36012.1"/>
    <property type="molecule type" value="Genomic_DNA"/>
</dbReference>
<comment type="caution">
    <text evidence="2">The sequence shown here is derived from an EMBL/GenBank/DDBJ whole genome shotgun (WGS) entry which is preliminary data.</text>
</comment>
<dbReference type="PANTHER" id="PTHR42964">
    <property type="entry name" value="ENOYL-COA HYDRATASE"/>
    <property type="match status" value="1"/>
</dbReference>
<name>A0ABQ0YHJ4_9NOCA</name>
<protein>
    <submittedName>
        <fullName evidence="2">Methylglutaconyl-CoA hydratase</fullName>
        <ecNumber evidence="2">4.2.1.18</ecNumber>
    </submittedName>
</protein>
<proteinExistence type="inferred from homology"/>
<dbReference type="InterPro" id="IPR014748">
    <property type="entry name" value="Enoyl-CoA_hydra_C"/>
</dbReference>
<accession>A0ABQ0YHJ4</accession>
<dbReference type="Gene3D" id="3.90.226.10">
    <property type="entry name" value="2-enoyl-CoA Hydratase, Chain A, domain 1"/>
    <property type="match status" value="1"/>
</dbReference>
<evidence type="ECO:0000313" key="3">
    <source>
        <dbReference type="Proteomes" id="UP000325466"/>
    </source>
</evidence>
<dbReference type="EC" id="4.2.1.18" evidence="2"/>
<keyword evidence="3" id="KW-1185">Reference proteome</keyword>
<keyword evidence="2" id="KW-0456">Lyase</keyword>
<sequence length="261" mass="28247">MTAATPMSRQELVRSEVTRGIATVTLDSPRNRNALSSHLCSQMLAQLTAALQDDEVRVVVVTHTGPVFCAGADLKEDPQRKGAAARDFCAVLELLWTSPKPVVARLAGPARAGGTGLVAACDFAVAVDTVTFAFTEVRIGVVPAVISVPLRHRVVPHALHRLFLTGDTFDAHHAASIGLLSAVAPADELEGEIDRLVEMLLMSAPRAWTGTKQLLRSDFPSIADELSTMQDVSARYFRSDEAREGMRSFAERRRPTWAPHS</sequence>
<evidence type="ECO:0000256" key="1">
    <source>
        <dbReference type="ARBA" id="ARBA00005254"/>
    </source>
</evidence>
<evidence type="ECO:0000313" key="2">
    <source>
        <dbReference type="EMBL" id="GES36012.1"/>
    </source>
</evidence>
<reference evidence="2 3" key="1">
    <citation type="journal article" date="2018" name="Biodegradation">
        <title>1,4-Dioxane degradation characteristics of Rhodococcus aetherivorans JCM 14343.</title>
        <authorList>
            <person name="Inoue D."/>
            <person name="Tsunoda T."/>
            <person name="Yamamoto N."/>
            <person name="Ike M."/>
            <person name="Sei K."/>
        </authorList>
    </citation>
    <scope>NUCLEOTIDE SEQUENCE [LARGE SCALE GENOMIC DNA]</scope>
    <source>
        <strain evidence="2 3">JCM 14343</strain>
    </source>
</reference>
<dbReference type="SUPFAM" id="SSF52096">
    <property type="entry name" value="ClpP/crotonase"/>
    <property type="match status" value="1"/>
</dbReference>
<dbReference type="InterPro" id="IPR051683">
    <property type="entry name" value="Enoyl-CoA_Hydratase/Isomerase"/>
</dbReference>
<comment type="similarity">
    <text evidence="1">Belongs to the enoyl-CoA hydratase/isomerase family.</text>
</comment>
<dbReference type="PANTHER" id="PTHR42964:SF1">
    <property type="entry name" value="POLYKETIDE BIOSYNTHESIS ENOYL-COA HYDRATASE PKSH-RELATED"/>
    <property type="match status" value="1"/>
</dbReference>
<dbReference type="InterPro" id="IPR001753">
    <property type="entry name" value="Enoyl-CoA_hydra/iso"/>
</dbReference>
<gene>
    <name evidence="2" type="ORF">RAJCM14343_1261</name>
</gene>
<dbReference type="CDD" id="cd06558">
    <property type="entry name" value="crotonase-like"/>
    <property type="match status" value="1"/>
</dbReference>
<dbReference type="Pfam" id="PF00378">
    <property type="entry name" value="ECH_1"/>
    <property type="match status" value="1"/>
</dbReference>
<dbReference type="RefSeq" id="WP_029546898.1">
    <property type="nucleotide sequence ID" value="NZ_BAAAYP010000033.1"/>
</dbReference>
<organism evidence="2 3">
    <name type="scientific">Rhodococcus aetherivorans</name>
    <dbReference type="NCBI Taxonomy" id="191292"/>
    <lineage>
        <taxon>Bacteria</taxon>
        <taxon>Bacillati</taxon>
        <taxon>Actinomycetota</taxon>
        <taxon>Actinomycetes</taxon>
        <taxon>Mycobacteriales</taxon>
        <taxon>Nocardiaceae</taxon>
        <taxon>Rhodococcus</taxon>
    </lineage>
</organism>
<dbReference type="InterPro" id="IPR029045">
    <property type="entry name" value="ClpP/crotonase-like_dom_sf"/>
</dbReference>
<dbReference type="Gene3D" id="1.10.12.10">
    <property type="entry name" value="Lyase 2-enoyl-coa Hydratase, Chain A, domain 2"/>
    <property type="match status" value="1"/>
</dbReference>
<dbReference type="GO" id="GO:0004490">
    <property type="term" value="F:methylglutaconyl-CoA hydratase activity"/>
    <property type="evidence" value="ECO:0007669"/>
    <property type="project" value="UniProtKB-EC"/>
</dbReference>
<dbReference type="Proteomes" id="UP000325466">
    <property type="component" value="Unassembled WGS sequence"/>
</dbReference>